<organism evidence="1">
    <name type="scientific">Rhizophora mucronata</name>
    <name type="common">Asiatic mangrove</name>
    <dbReference type="NCBI Taxonomy" id="61149"/>
    <lineage>
        <taxon>Eukaryota</taxon>
        <taxon>Viridiplantae</taxon>
        <taxon>Streptophyta</taxon>
        <taxon>Embryophyta</taxon>
        <taxon>Tracheophyta</taxon>
        <taxon>Spermatophyta</taxon>
        <taxon>Magnoliopsida</taxon>
        <taxon>eudicotyledons</taxon>
        <taxon>Gunneridae</taxon>
        <taxon>Pentapetalae</taxon>
        <taxon>rosids</taxon>
        <taxon>fabids</taxon>
        <taxon>Malpighiales</taxon>
        <taxon>Rhizophoraceae</taxon>
        <taxon>Rhizophora</taxon>
    </lineage>
</organism>
<dbReference type="AlphaFoldDB" id="A0A2P2NIG5"/>
<evidence type="ECO:0000313" key="1">
    <source>
        <dbReference type="EMBL" id="MBX42244.1"/>
    </source>
</evidence>
<protein>
    <submittedName>
        <fullName evidence="1">Uncharacterized protein</fullName>
    </submittedName>
</protein>
<proteinExistence type="predicted"/>
<dbReference type="EMBL" id="GGEC01061760">
    <property type="protein sequence ID" value="MBX42244.1"/>
    <property type="molecule type" value="Transcribed_RNA"/>
</dbReference>
<sequence length="55" mass="6460">MMLHKFEPSPKFTMCKPHALQHSILLFNSFIGWRQSKLSIVQAQITIYHDSCMHT</sequence>
<accession>A0A2P2NIG5</accession>
<reference evidence="1" key="1">
    <citation type="submission" date="2018-02" db="EMBL/GenBank/DDBJ databases">
        <title>Rhizophora mucronata_Transcriptome.</title>
        <authorList>
            <person name="Meera S.P."/>
            <person name="Sreeshan A."/>
            <person name="Augustine A."/>
        </authorList>
    </citation>
    <scope>NUCLEOTIDE SEQUENCE</scope>
    <source>
        <tissue evidence="1">Leaf</tissue>
    </source>
</reference>
<name>A0A2P2NIG5_RHIMU</name>